<evidence type="ECO:0000256" key="1">
    <source>
        <dbReference type="PIRSR" id="PIRSR001359-1"/>
    </source>
</evidence>
<feature type="binding site" evidence="2">
    <location>
        <position position="207"/>
    </location>
    <ligand>
        <name>Zn(2+)</name>
        <dbReference type="ChEBI" id="CHEBI:29105"/>
        <label>1</label>
        <note>catalytic</note>
    </ligand>
</feature>
<dbReference type="InterPro" id="IPR050246">
    <property type="entry name" value="Class_II_FBP_aldolase"/>
</dbReference>
<dbReference type="Pfam" id="PF01116">
    <property type="entry name" value="F_bP_aldolase"/>
    <property type="match status" value="1"/>
</dbReference>
<dbReference type="InterPro" id="IPR013785">
    <property type="entry name" value="Aldolase_TIM"/>
</dbReference>
<feature type="active site" description="Proton donor" evidence="1">
    <location>
        <position position="85"/>
    </location>
</feature>
<dbReference type="CDD" id="cd00947">
    <property type="entry name" value="TBP_aldolase_IIB"/>
    <property type="match status" value="1"/>
</dbReference>
<dbReference type="GO" id="GO:0005975">
    <property type="term" value="P:carbohydrate metabolic process"/>
    <property type="evidence" value="ECO:0007669"/>
    <property type="project" value="InterPro"/>
</dbReference>
<comment type="cofactor">
    <cofactor evidence="2">
        <name>Zn(2+)</name>
        <dbReference type="ChEBI" id="CHEBI:29105"/>
    </cofactor>
    <text evidence="2">Binds 2 Zn(2+) ions per subunit. One is catalytic and the other provides a structural contribution.</text>
</comment>
<accession>A0A7D8AHV2</accession>
<dbReference type="Proteomes" id="UP000515708">
    <property type="component" value="Chromosome"/>
</dbReference>
<organism evidence="3 4">
    <name type="scientific">Microbacterium esteraromaticum</name>
    <dbReference type="NCBI Taxonomy" id="57043"/>
    <lineage>
        <taxon>Bacteria</taxon>
        <taxon>Bacillati</taxon>
        <taxon>Actinomycetota</taxon>
        <taxon>Actinomycetes</taxon>
        <taxon>Micrococcales</taxon>
        <taxon>Microbacteriaceae</taxon>
        <taxon>Microbacterium</taxon>
    </lineage>
</organism>
<sequence>MTLASPIDLIARREDRDDLPAVPAFNVIGLEHVEAFVDAADSLKVPLILQVSQNATRFRGGIRPFAAAIVQLAAAASVPIAVQLDHADDVDLVREAADAGVTSVMFDASTLEFEANVEQTRLVAAEMQAQGIWVEGELGEIGGKDGAHAFGVRTDPGQAAAFVERTGVDGLAVAVGSSHAMKTQEAVLDLELIAELRDAVPVPLVLHGASGVSDRRVAEACRAGVRKVNFGTRFNGAFTAALRDALTEYDGVDPRVYLRRGRDALAADARHVLSLFA</sequence>
<dbReference type="Gene3D" id="3.20.20.70">
    <property type="entry name" value="Aldolase class I"/>
    <property type="match status" value="1"/>
</dbReference>
<evidence type="ECO:0000256" key="2">
    <source>
        <dbReference type="PIRSR" id="PIRSR001359-3"/>
    </source>
</evidence>
<feature type="binding site" evidence="2">
    <location>
        <position position="137"/>
    </location>
    <ligand>
        <name>Zn(2+)</name>
        <dbReference type="ChEBI" id="CHEBI:29105"/>
        <label>2</label>
    </ligand>
</feature>
<dbReference type="RefSeq" id="WP_182254672.1">
    <property type="nucleotide sequence ID" value="NZ_CP043732.1"/>
</dbReference>
<proteinExistence type="predicted"/>
<evidence type="ECO:0000313" key="4">
    <source>
        <dbReference type="Proteomes" id="UP000515708"/>
    </source>
</evidence>
<evidence type="ECO:0000313" key="3">
    <source>
        <dbReference type="EMBL" id="QMU96365.1"/>
    </source>
</evidence>
<reference evidence="3 4" key="1">
    <citation type="journal article" date="2020" name="Front. Microbiol.">
        <title>Design of Bacterial Strain-Specific qPCR Assays Using NGS Data and Publicly Available Resources and Its Application to Track Biocontrol Strains.</title>
        <authorList>
            <person name="Hernandez I."/>
            <person name="Sant C."/>
            <person name="Martinez R."/>
            <person name="Fernandez C."/>
        </authorList>
    </citation>
    <scope>NUCLEOTIDE SEQUENCE [LARGE SCALE GENOMIC DNA]</scope>
    <source>
        <strain evidence="3 4">B24</strain>
    </source>
</reference>
<dbReference type="EMBL" id="CP043732">
    <property type="protein sequence ID" value="QMU96365.1"/>
    <property type="molecule type" value="Genomic_DNA"/>
</dbReference>
<feature type="binding site" evidence="2">
    <location>
        <position position="179"/>
    </location>
    <ligand>
        <name>Zn(2+)</name>
        <dbReference type="ChEBI" id="CHEBI:29105"/>
        <label>1</label>
        <note>catalytic</note>
    </ligand>
</feature>
<dbReference type="SUPFAM" id="SSF51569">
    <property type="entry name" value="Aldolase"/>
    <property type="match status" value="1"/>
</dbReference>
<protein>
    <submittedName>
        <fullName evidence="3">Class II fructose-bisphosphate aldolase</fullName>
    </submittedName>
</protein>
<dbReference type="PANTHER" id="PTHR30304:SF0">
    <property type="entry name" value="D-TAGATOSE-1,6-BISPHOSPHATE ALDOLASE SUBUNIT GATY-RELATED"/>
    <property type="match status" value="1"/>
</dbReference>
<dbReference type="PANTHER" id="PTHR30304">
    <property type="entry name" value="D-TAGATOSE-1,6-BISPHOSPHATE ALDOLASE"/>
    <property type="match status" value="1"/>
</dbReference>
<keyword evidence="2" id="KW-0862">Zinc</keyword>
<dbReference type="GO" id="GO:0008270">
    <property type="term" value="F:zinc ion binding"/>
    <property type="evidence" value="ECO:0007669"/>
    <property type="project" value="InterPro"/>
</dbReference>
<name>A0A7D8AHV2_9MICO</name>
<dbReference type="AlphaFoldDB" id="A0A7D8AHV2"/>
<gene>
    <name evidence="3" type="ORF">FVO59_03440</name>
</gene>
<dbReference type="PIRSF" id="PIRSF001359">
    <property type="entry name" value="F_bP_aldolase_II"/>
    <property type="match status" value="1"/>
</dbReference>
<feature type="binding site" evidence="2">
    <location>
        <position position="107"/>
    </location>
    <ligand>
        <name>Zn(2+)</name>
        <dbReference type="ChEBI" id="CHEBI:29105"/>
        <label>2</label>
    </ligand>
</feature>
<dbReference type="GO" id="GO:0016832">
    <property type="term" value="F:aldehyde-lyase activity"/>
    <property type="evidence" value="ECO:0007669"/>
    <property type="project" value="InterPro"/>
</dbReference>
<keyword evidence="2" id="KW-0479">Metal-binding</keyword>
<feature type="binding site" evidence="2">
    <location>
        <position position="86"/>
    </location>
    <ligand>
        <name>Zn(2+)</name>
        <dbReference type="ChEBI" id="CHEBI:29105"/>
        <label>1</label>
        <note>catalytic</note>
    </ligand>
</feature>
<dbReference type="InterPro" id="IPR000771">
    <property type="entry name" value="FBA_II"/>
</dbReference>